<dbReference type="Proteomes" id="UP000014400">
    <property type="component" value="Unassembled WGS sequence"/>
</dbReference>
<dbReference type="PANTHER" id="PTHR43334:SF1">
    <property type="entry name" value="3-HYDROXYPROPIONATE--COA LIGASE [ADP-FORMING]"/>
    <property type="match status" value="1"/>
</dbReference>
<dbReference type="CDD" id="cd04301">
    <property type="entry name" value="NAT_SF"/>
    <property type="match status" value="1"/>
</dbReference>
<dbReference type="Gene3D" id="3.40.50.261">
    <property type="entry name" value="Succinyl-CoA synthetase domains"/>
    <property type="match status" value="2"/>
</dbReference>
<dbReference type="InterPro" id="IPR000182">
    <property type="entry name" value="GNAT_dom"/>
</dbReference>
<keyword evidence="3 4" id="KW-0067">ATP-binding</keyword>
<evidence type="ECO:0000313" key="8">
    <source>
        <dbReference type="Proteomes" id="UP000014400"/>
    </source>
</evidence>
<reference evidence="7 8" key="1">
    <citation type="submission" date="2013-04" db="EMBL/GenBank/DDBJ databases">
        <title>The Genome Sequence of Sutterella wadsworthensis HGA0223.</title>
        <authorList>
            <consortium name="The Broad Institute Genomics Platform"/>
            <person name="Earl A."/>
            <person name="Ward D."/>
            <person name="Feldgarden M."/>
            <person name="Gevers D."/>
            <person name="Schmidt T.M."/>
            <person name="Dover J."/>
            <person name="Dai D."/>
            <person name="Walker B."/>
            <person name="Young S."/>
            <person name="Zeng Q."/>
            <person name="Gargeya S."/>
            <person name="Fitzgerald M."/>
            <person name="Haas B."/>
            <person name="Abouelleil A."/>
            <person name="Allen A.W."/>
            <person name="Alvarado L."/>
            <person name="Arachchi H.M."/>
            <person name="Berlin A.M."/>
            <person name="Chapman S.B."/>
            <person name="Gainer-Dewar J."/>
            <person name="Goldberg J."/>
            <person name="Griggs A."/>
            <person name="Gujja S."/>
            <person name="Hansen M."/>
            <person name="Howarth C."/>
            <person name="Imamovic A."/>
            <person name="Ireland A."/>
            <person name="Larimer J."/>
            <person name="McCowan C."/>
            <person name="Murphy C."/>
            <person name="Pearson M."/>
            <person name="Poon T.W."/>
            <person name="Priest M."/>
            <person name="Roberts A."/>
            <person name="Saif S."/>
            <person name="Shea T."/>
            <person name="Sisk P."/>
            <person name="Sykes S."/>
            <person name="Wortman J."/>
            <person name="Nusbaum C."/>
            <person name="Birren B."/>
        </authorList>
    </citation>
    <scope>NUCLEOTIDE SEQUENCE [LARGE SCALE GENOMIC DNA]</scope>
    <source>
        <strain evidence="7 8">HGA0223</strain>
    </source>
</reference>
<dbReference type="InterPro" id="IPR016102">
    <property type="entry name" value="Succinyl-CoA_synth-like"/>
</dbReference>
<dbReference type="PANTHER" id="PTHR43334">
    <property type="entry name" value="ACETATE--COA LIGASE [ADP-FORMING]"/>
    <property type="match status" value="1"/>
</dbReference>
<dbReference type="AlphaFoldDB" id="S3BU88"/>
<keyword evidence="1" id="KW-0436">Ligase</keyword>
<dbReference type="Pfam" id="PF13380">
    <property type="entry name" value="CoA_binding_2"/>
    <property type="match status" value="1"/>
</dbReference>
<evidence type="ECO:0000256" key="3">
    <source>
        <dbReference type="ARBA" id="ARBA00022840"/>
    </source>
</evidence>
<sequence length="909" mass="97773">MLQTAHSSHAALDALLRPRSIVVIGASSMPASRGYHVWRSVALSTGLNALWPVNPKYRFVGEHRCYPNAYAIPDSEIDLAILCVKSKHLPNALKSLEKNPPKAVLFAPQQEGPLIELSTVEQLYESVKRMGSRLLGPNSIGTMAPVQGINASFWPRTPRPGGVALIAQSAMIATGFIERAAASGLGFSGVVSTGLEIDVGLAELIDWFAQDRSTRVIAVEVEALRCPRAFHAALRRATDLKPVVVLRAGPGSGYAADRLAANRFGTDAGADDAFDALLENAGAQRVRTFKHFFAATAAFASGTLPAGRRIAVIANGCGFAGLAADAAEAAGIHLEGLANRTIQFLAKIHPEERLPVNPVVVGAGASGGRLAETLSIVLEDAGIDGAAVVVGPSPMSQLDPTLSELARAAVKTYKPVFISWISSTADAAVRRQLDQLPNSRLIAVRSPDEAMFAFGCLASRSASLNARRSPPKPRKNKLSAEALACIRLIFHRVREGGRHTLLPRELHELMRHLGLRPVDGRITHSLEEAQQAARELGWPVAIKASSTALGSRSASGLVFLNLDSAEALADAWKELTTNWAENSPWSQPDGVLVESMSQHAFERELRLGIRLDPVLGPVVEFGGAGLASTLYNDLSVALAPLSQDEAESLAHAPRYAQTLDAYRGLPPINWDELTDALGRLGDLAAALPALRSLRLEPVVPTDNGLLVIDASVALYDAPLIPRRDYPHLVLRPAPIEDQTEARARSGEPLILRALTENDFDAFRTFVMTLSDKSYFYRFHTATRPSTARLAALCRPSWIESGVWGLFAETGALVASGRWSAVQNGGNTDKEAEFGIAVLDSWQRQGLARILMNKLETEAFAEGFHTMVGLVLPGNEAMEHAMTALGYMLDNASAGDSREARRWIRRLQPS</sequence>
<dbReference type="Gene3D" id="3.30.1490.20">
    <property type="entry name" value="ATP-grasp fold, A domain"/>
    <property type="match status" value="1"/>
</dbReference>
<dbReference type="Pfam" id="PF00583">
    <property type="entry name" value="Acetyltransf_1"/>
    <property type="match status" value="1"/>
</dbReference>
<evidence type="ECO:0000256" key="1">
    <source>
        <dbReference type="ARBA" id="ARBA00022598"/>
    </source>
</evidence>
<dbReference type="GO" id="GO:0016874">
    <property type="term" value="F:ligase activity"/>
    <property type="evidence" value="ECO:0007669"/>
    <property type="project" value="UniProtKB-KW"/>
</dbReference>
<dbReference type="GO" id="GO:0005524">
    <property type="term" value="F:ATP binding"/>
    <property type="evidence" value="ECO:0007669"/>
    <property type="project" value="UniProtKB-UniRule"/>
</dbReference>
<dbReference type="HOGENOM" id="CLU_007415_0_2_4"/>
<dbReference type="STRING" id="1203554.HMPREF1476_02189"/>
<dbReference type="Pfam" id="PF13607">
    <property type="entry name" value="Succ_CoA_lig"/>
    <property type="match status" value="1"/>
</dbReference>
<dbReference type="InterPro" id="IPR013815">
    <property type="entry name" value="ATP_grasp_subdomain_1"/>
</dbReference>
<protein>
    <recommendedName>
        <fullName evidence="9">N-acetyltransferase domain-containing protein</fullName>
    </recommendedName>
</protein>
<dbReference type="PROSITE" id="PS51186">
    <property type="entry name" value="GNAT"/>
    <property type="match status" value="1"/>
</dbReference>
<evidence type="ECO:0000259" key="6">
    <source>
        <dbReference type="PROSITE" id="PS51186"/>
    </source>
</evidence>
<keyword evidence="2 4" id="KW-0547">Nucleotide-binding</keyword>
<dbReference type="SUPFAM" id="SSF52210">
    <property type="entry name" value="Succinyl-CoA synthetase domains"/>
    <property type="match status" value="2"/>
</dbReference>
<gene>
    <name evidence="7" type="ORF">HMPREF1476_02189</name>
</gene>
<dbReference type="SUPFAM" id="SSF51735">
    <property type="entry name" value="NAD(P)-binding Rossmann-fold domains"/>
    <property type="match status" value="1"/>
</dbReference>
<dbReference type="EMBL" id="ATCF01000034">
    <property type="protein sequence ID" value="EPD97712.1"/>
    <property type="molecule type" value="Genomic_DNA"/>
</dbReference>
<proteinExistence type="predicted"/>
<dbReference type="SUPFAM" id="SSF56059">
    <property type="entry name" value="Glutathione synthetase ATP-binding domain-like"/>
    <property type="match status" value="1"/>
</dbReference>
<evidence type="ECO:0000256" key="4">
    <source>
        <dbReference type="PROSITE-ProRule" id="PRU00409"/>
    </source>
</evidence>
<dbReference type="GO" id="GO:0046872">
    <property type="term" value="F:metal ion binding"/>
    <property type="evidence" value="ECO:0007669"/>
    <property type="project" value="InterPro"/>
</dbReference>
<feature type="domain" description="ATP-grasp" evidence="5">
    <location>
        <begin position="507"/>
        <end position="553"/>
    </location>
</feature>
<dbReference type="InterPro" id="IPR011761">
    <property type="entry name" value="ATP-grasp"/>
</dbReference>
<dbReference type="Gene3D" id="3.40.630.30">
    <property type="match status" value="1"/>
</dbReference>
<accession>S3BU88</accession>
<dbReference type="InterPro" id="IPR036291">
    <property type="entry name" value="NAD(P)-bd_dom_sf"/>
</dbReference>
<dbReference type="SMART" id="SM00881">
    <property type="entry name" value="CoA_binding"/>
    <property type="match status" value="1"/>
</dbReference>
<dbReference type="InterPro" id="IPR032875">
    <property type="entry name" value="Succ_CoA_lig_flav_dom"/>
</dbReference>
<dbReference type="InterPro" id="IPR051538">
    <property type="entry name" value="Acyl-CoA_Synth/Transferase"/>
</dbReference>
<dbReference type="PROSITE" id="PS50975">
    <property type="entry name" value="ATP_GRASP"/>
    <property type="match status" value="1"/>
</dbReference>
<dbReference type="eggNOG" id="COG1042">
    <property type="taxonomic scope" value="Bacteria"/>
</dbReference>
<name>S3BU88_9BURK</name>
<dbReference type="GeneID" id="64062440"/>
<dbReference type="PATRIC" id="fig|1203554.3.peg.2271"/>
<evidence type="ECO:0000256" key="2">
    <source>
        <dbReference type="ARBA" id="ARBA00022741"/>
    </source>
</evidence>
<organism evidence="7 8">
    <name type="scientific">Sutterella wadsworthensis HGA0223</name>
    <dbReference type="NCBI Taxonomy" id="1203554"/>
    <lineage>
        <taxon>Bacteria</taxon>
        <taxon>Pseudomonadati</taxon>
        <taxon>Pseudomonadota</taxon>
        <taxon>Betaproteobacteria</taxon>
        <taxon>Burkholderiales</taxon>
        <taxon>Sutterellaceae</taxon>
        <taxon>Sutterella</taxon>
    </lineage>
</organism>
<dbReference type="InterPro" id="IPR016181">
    <property type="entry name" value="Acyl_CoA_acyltransferase"/>
</dbReference>
<evidence type="ECO:0000313" key="7">
    <source>
        <dbReference type="EMBL" id="EPD97712.1"/>
    </source>
</evidence>
<comment type="caution">
    <text evidence="7">The sequence shown here is derived from an EMBL/GenBank/DDBJ whole genome shotgun (WGS) entry which is preliminary data.</text>
</comment>
<dbReference type="SUPFAM" id="SSF55729">
    <property type="entry name" value="Acyl-CoA N-acyltransferases (Nat)"/>
    <property type="match status" value="1"/>
</dbReference>
<dbReference type="Gene3D" id="3.30.470.20">
    <property type="entry name" value="ATP-grasp fold, B domain"/>
    <property type="match status" value="1"/>
</dbReference>
<dbReference type="Gene3D" id="3.40.50.720">
    <property type="entry name" value="NAD(P)-binding Rossmann-like Domain"/>
    <property type="match status" value="1"/>
</dbReference>
<feature type="domain" description="N-acetyltransferase" evidence="6">
    <location>
        <begin position="749"/>
        <end position="907"/>
    </location>
</feature>
<dbReference type="RefSeq" id="WP_016475211.1">
    <property type="nucleotide sequence ID" value="NZ_KE150481.1"/>
</dbReference>
<evidence type="ECO:0008006" key="9">
    <source>
        <dbReference type="Google" id="ProtNLM"/>
    </source>
</evidence>
<dbReference type="GO" id="GO:0016747">
    <property type="term" value="F:acyltransferase activity, transferring groups other than amino-acyl groups"/>
    <property type="evidence" value="ECO:0007669"/>
    <property type="project" value="InterPro"/>
</dbReference>
<keyword evidence="8" id="KW-1185">Reference proteome</keyword>
<dbReference type="InterPro" id="IPR003781">
    <property type="entry name" value="CoA-bd"/>
</dbReference>
<evidence type="ECO:0000259" key="5">
    <source>
        <dbReference type="PROSITE" id="PS50975"/>
    </source>
</evidence>
<dbReference type="Pfam" id="PF13549">
    <property type="entry name" value="ATP-grasp_5"/>
    <property type="match status" value="1"/>
</dbReference>